<reference evidence="1" key="1">
    <citation type="submission" date="2019-02" db="EMBL/GenBank/DDBJ databases">
        <title>Halonotius sp. a new haloarchaeum isolated from saline soil.</title>
        <authorList>
            <person name="Duran-Viseras A."/>
            <person name="Sanchez-Porro C."/>
            <person name="Ventosa A."/>
        </authorList>
    </citation>
    <scope>NUCLEOTIDE SEQUENCE</scope>
    <source>
        <strain evidence="1">F15B</strain>
    </source>
</reference>
<keyword evidence="2" id="KW-1185">Reference proteome</keyword>
<name>A0A8J8PB78_9EURY</name>
<dbReference type="Proteomes" id="UP000705823">
    <property type="component" value="Unassembled WGS sequence"/>
</dbReference>
<evidence type="ECO:0000313" key="1">
    <source>
        <dbReference type="EMBL" id="TQQ79188.1"/>
    </source>
</evidence>
<sequence>MRDFGDVEAVRISLNSGIKRDGKTSVQMPQDRWNAAIIRESQQLCQFVQTTVEQAIETYYDQLNIEANSDGRVVAIRHPVRLSGGVLDTIRLLEEIEPILDQYVDSHEQYAEIASFSAADIYEEVAKEGLNFCTTIIPRVRLFAHTYLWILWTHESLRQANRFAGLLMGEHDFEQFSESAFPYIAHPPLIVATIACSTMIEEVGANYINAYVAAESYDLDETSPRQVLKDIEEHYPESGDYDTTKIDELVIDARNDISHYVTGRGETITLRDFEEFYQAVGEGMRLVNSMLLNLIQPPIVEFRASLDKLLT</sequence>
<gene>
    <name evidence="1" type="ORF">EGH24_12415</name>
</gene>
<dbReference type="AlphaFoldDB" id="A0A8J8PB78"/>
<dbReference type="EMBL" id="RKLU01000006">
    <property type="protein sequence ID" value="TQQ79188.1"/>
    <property type="molecule type" value="Genomic_DNA"/>
</dbReference>
<comment type="caution">
    <text evidence="1">The sequence shown here is derived from an EMBL/GenBank/DDBJ whole genome shotgun (WGS) entry which is preliminary data.</text>
</comment>
<proteinExistence type="predicted"/>
<accession>A0A8J8PB78</accession>
<dbReference type="RefSeq" id="WP_142980457.1">
    <property type="nucleotide sequence ID" value="NZ_RKLU01000006.1"/>
</dbReference>
<protein>
    <submittedName>
        <fullName evidence="1">Uncharacterized protein</fullName>
    </submittedName>
</protein>
<dbReference type="OrthoDB" id="342378at2157"/>
<evidence type="ECO:0000313" key="2">
    <source>
        <dbReference type="Proteomes" id="UP000705823"/>
    </source>
</evidence>
<organism evidence="1 2">
    <name type="scientific">Halonotius terrestris</name>
    <dbReference type="NCBI Taxonomy" id="2487750"/>
    <lineage>
        <taxon>Archaea</taxon>
        <taxon>Methanobacteriati</taxon>
        <taxon>Methanobacteriota</taxon>
        <taxon>Stenosarchaea group</taxon>
        <taxon>Halobacteria</taxon>
        <taxon>Halobacteriales</taxon>
        <taxon>Haloferacaceae</taxon>
        <taxon>Halonotius</taxon>
    </lineage>
</organism>